<dbReference type="Proteomes" id="UP000192578">
    <property type="component" value="Unassembled WGS sequence"/>
</dbReference>
<evidence type="ECO:0000313" key="2">
    <source>
        <dbReference type="Proteomes" id="UP000192578"/>
    </source>
</evidence>
<organism evidence="1 2">
    <name type="scientific">Hypsibius exemplaris</name>
    <name type="common">Freshwater tardigrade</name>
    <dbReference type="NCBI Taxonomy" id="2072580"/>
    <lineage>
        <taxon>Eukaryota</taxon>
        <taxon>Metazoa</taxon>
        <taxon>Ecdysozoa</taxon>
        <taxon>Tardigrada</taxon>
        <taxon>Eutardigrada</taxon>
        <taxon>Parachela</taxon>
        <taxon>Hypsibioidea</taxon>
        <taxon>Hypsibiidae</taxon>
        <taxon>Hypsibius</taxon>
    </lineage>
</organism>
<gene>
    <name evidence="1" type="ORF">BV898_14148</name>
</gene>
<sequence length="298" mass="34110">MKWNPQRVTAVWEPSRCTIRYRSPSEVSKCVIDVANRNREEPLIVLVGDSRLRQLRDGLVEIFTGKDFDFQSNRRVIYNDTVYKKHESSGSYFANSGLHLRFEWHAGMDDGSGSLTSLIKELIKLQFKPTIVVIGMGAWTMRQCTNDKKLQSFCVQAYQKEFMTLLPALETLATTSKVIWLPQGAIHYEQLLPRGQDLMAGLNNRNTMLYNNAVREVLESSRPKGPPVIFWESAWEISLALKESMDGLHFGNQTKHHLLQILIEWVCSSSTRTAETVPIINNILFHGRSDRCCSLYPE</sequence>
<name>A0A1W0W8T9_HYPEX</name>
<proteinExistence type="predicted"/>
<comment type="caution">
    <text evidence="1">The sequence shown here is derived from an EMBL/GenBank/DDBJ whole genome shotgun (WGS) entry which is preliminary data.</text>
</comment>
<dbReference type="EMBL" id="MTYJ01000168">
    <property type="protein sequence ID" value="OQV11572.1"/>
    <property type="molecule type" value="Genomic_DNA"/>
</dbReference>
<evidence type="ECO:0000313" key="1">
    <source>
        <dbReference type="EMBL" id="OQV11572.1"/>
    </source>
</evidence>
<protein>
    <recommendedName>
        <fullName evidence="3">CAS1 domain-containing protein 1</fullName>
    </recommendedName>
</protein>
<accession>A0A1W0W8T9</accession>
<dbReference type="AlphaFoldDB" id="A0A1W0W8T9"/>
<evidence type="ECO:0008006" key="3">
    <source>
        <dbReference type="Google" id="ProtNLM"/>
    </source>
</evidence>
<keyword evidence="2" id="KW-1185">Reference proteome</keyword>
<dbReference type="OrthoDB" id="1932925at2759"/>
<reference evidence="2" key="1">
    <citation type="submission" date="2017-01" db="EMBL/GenBank/DDBJ databases">
        <title>Comparative genomics of anhydrobiosis in the tardigrade Hypsibius dujardini.</title>
        <authorList>
            <person name="Yoshida Y."/>
            <person name="Koutsovoulos G."/>
            <person name="Laetsch D."/>
            <person name="Stevens L."/>
            <person name="Kumar S."/>
            <person name="Horikawa D."/>
            <person name="Ishino K."/>
            <person name="Komine S."/>
            <person name="Tomita M."/>
            <person name="Blaxter M."/>
            <person name="Arakawa K."/>
        </authorList>
    </citation>
    <scope>NUCLEOTIDE SEQUENCE [LARGE SCALE GENOMIC DNA]</scope>
    <source>
        <strain evidence="2">Z151</strain>
    </source>
</reference>